<reference evidence="2 3" key="2">
    <citation type="submission" date="2018-11" db="EMBL/GenBank/DDBJ databases">
        <authorList>
            <consortium name="Pathogen Informatics"/>
        </authorList>
    </citation>
    <scope>NUCLEOTIDE SEQUENCE [LARGE SCALE GENOMIC DNA]</scope>
</reference>
<gene>
    <name evidence="2" type="ORF">TASK_LOCUS3220</name>
</gene>
<proteinExistence type="predicted"/>
<evidence type="ECO:0000313" key="2">
    <source>
        <dbReference type="EMBL" id="VDK31465.1"/>
    </source>
</evidence>
<sequence length="73" mass="8653">MFKALTLLLLIPVCQVPSSRAEFFGYYLDYFNLRDKYIPFLNDDVESINRHKGMHLLSQAWYKGLLRLATAYY</sequence>
<evidence type="ECO:0000256" key="1">
    <source>
        <dbReference type="SAM" id="SignalP"/>
    </source>
</evidence>
<keyword evidence="3" id="KW-1185">Reference proteome</keyword>
<evidence type="ECO:0000313" key="4">
    <source>
        <dbReference type="WBParaSite" id="TASK_0000321901-mRNA-1"/>
    </source>
</evidence>
<dbReference type="OrthoDB" id="6245124at2759"/>
<evidence type="ECO:0000313" key="3">
    <source>
        <dbReference type="Proteomes" id="UP000282613"/>
    </source>
</evidence>
<name>A0A158R757_TAEAS</name>
<feature type="signal peptide" evidence="1">
    <location>
        <begin position="1"/>
        <end position="21"/>
    </location>
</feature>
<dbReference type="EMBL" id="UYRS01018292">
    <property type="protein sequence ID" value="VDK31465.1"/>
    <property type="molecule type" value="Genomic_DNA"/>
</dbReference>
<dbReference type="Proteomes" id="UP000282613">
    <property type="component" value="Unassembled WGS sequence"/>
</dbReference>
<keyword evidence="1" id="KW-0732">Signal</keyword>
<protein>
    <submittedName>
        <fullName evidence="4">Hemocyanin_N domain-containing protein</fullName>
    </submittedName>
</protein>
<organism evidence="4">
    <name type="scientific">Taenia asiatica</name>
    <name type="common">Asian tapeworm</name>
    <dbReference type="NCBI Taxonomy" id="60517"/>
    <lineage>
        <taxon>Eukaryota</taxon>
        <taxon>Metazoa</taxon>
        <taxon>Spiralia</taxon>
        <taxon>Lophotrochozoa</taxon>
        <taxon>Platyhelminthes</taxon>
        <taxon>Cestoda</taxon>
        <taxon>Eucestoda</taxon>
        <taxon>Cyclophyllidea</taxon>
        <taxon>Taeniidae</taxon>
        <taxon>Taenia</taxon>
    </lineage>
</organism>
<accession>A0A158R757</accession>
<reference evidence="4" key="1">
    <citation type="submission" date="2016-04" db="UniProtKB">
        <authorList>
            <consortium name="WormBaseParasite"/>
        </authorList>
    </citation>
    <scope>IDENTIFICATION</scope>
</reference>
<dbReference type="AlphaFoldDB" id="A0A158R757"/>
<feature type="chain" id="PRO_5043135878" evidence="1">
    <location>
        <begin position="22"/>
        <end position="73"/>
    </location>
</feature>
<dbReference type="WBParaSite" id="TASK_0000321901-mRNA-1">
    <property type="protein sequence ID" value="TASK_0000321901-mRNA-1"/>
    <property type="gene ID" value="TASK_0000321901"/>
</dbReference>